<dbReference type="InterPro" id="IPR020904">
    <property type="entry name" value="Sc_DH/Rdtase_CS"/>
</dbReference>
<dbReference type="KEGG" id="pes:SOPEG_3675"/>
<accession>W0HM09</accession>
<dbReference type="Pfam" id="PF13561">
    <property type="entry name" value="adh_short_C2"/>
    <property type="match status" value="1"/>
</dbReference>
<feature type="domain" description="Ketoreductase" evidence="2">
    <location>
        <begin position="6"/>
        <end position="192"/>
    </location>
</feature>
<evidence type="ECO:0000313" key="3">
    <source>
        <dbReference type="EMBL" id="AHF74874.1"/>
    </source>
</evidence>
<gene>
    <name evidence="3" type="ORF">SOPEG_3675</name>
</gene>
<dbReference type="RefSeq" id="WP_025246633.1">
    <property type="nucleotide sequence ID" value="NZ_CP006568.1"/>
</dbReference>
<dbReference type="PRINTS" id="PR00081">
    <property type="entry name" value="GDHRDH"/>
</dbReference>
<sequence length="255" mass="26631">MRFQRKVVVVTGASSGIGAAAVERFAQEGATVVLVSRQLHKLQRVAARLAPDRHMVVQADVADRQAVESMIGQVMGRYARIDVLVNNAGVQIPGTVLQSGLDNWHKVASVNIDGVLACSTLALPHLIASRGCIVNNVSVSGLGGDWGGAHYCAAKSAVVNLTRAMALDHAADGVRVNSVCPSLVMTGMTAGFAAETCEKFYQRIPMERAGEASEVASAMAFLAIDDASFITGVNLLVDGGVTASDGQLRLPADAF</sequence>
<dbReference type="EMBL" id="CP006568">
    <property type="protein sequence ID" value="AHF74874.1"/>
    <property type="molecule type" value="Genomic_DNA"/>
</dbReference>
<dbReference type="SMART" id="SM00822">
    <property type="entry name" value="PKS_KR"/>
    <property type="match status" value="1"/>
</dbReference>
<dbReference type="InterPro" id="IPR057326">
    <property type="entry name" value="KR_dom"/>
</dbReference>
<dbReference type="HOGENOM" id="CLU_010194_1_2_6"/>
<dbReference type="Gene3D" id="3.40.50.720">
    <property type="entry name" value="NAD(P)-binding Rossmann-like Domain"/>
    <property type="match status" value="1"/>
</dbReference>
<dbReference type="AlphaFoldDB" id="W0HM09"/>
<protein>
    <submittedName>
        <fullName evidence="3">Oxidoreductase</fullName>
    </submittedName>
</protein>
<dbReference type="CDD" id="cd05233">
    <property type="entry name" value="SDR_c"/>
    <property type="match status" value="1"/>
</dbReference>
<reference evidence="3 4" key="1">
    <citation type="journal article" date="2014" name="Genome Biol. Evol.">
        <title>Genome degeneration and adaptation in a nascent stage of symbiosis.</title>
        <authorList>
            <person name="Oakeson K.F."/>
            <person name="Gil R."/>
            <person name="Clayton A.L."/>
            <person name="Dunn D.M."/>
            <person name="von Niederhausern A.C."/>
            <person name="Hamil C."/>
            <person name="Aoyagi A."/>
            <person name="Duval B."/>
            <person name="Baca A."/>
            <person name="Silva F.J."/>
            <person name="Vallier A."/>
            <person name="Jackson D.G."/>
            <person name="Latorre A."/>
            <person name="Weiss R.B."/>
            <person name="Heddi A."/>
            <person name="Moya A."/>
            <person name="Dale C."/>
        </authorList>
    </citation>
    <scope>NUCLEOTIDE SEQUENCE [LARGE SCALE GENOMIC DNA]</scope>
    <source>
        <strain evidence="4">none</strain>
    </source>
</reference>
<comment type="similarity">
    <text evidence="1">Belongs to the short-chain dehydrogenases/reductases (SDR) family.</text>
</comment>
<dbReference type="InterPro" id="IPR036291">
    <property type="entry name" value="NAD(P)-bd_dom_sf"/>
</dbReference>
<name>W0HM09_9GAMM</name>
<dbReference type="eggNOG" id="COG1028">
    <property type="taxonomic scope" value="Bacteria"/>
</dbReference>
<dbReference type="STRING" id="2342.SOPEG_3675"/>
<evidence type="ECO:0000313" key="4">
    <source>
        <dbReference type="Proteomes" id="UP000019025"/>
    </source>
</evidence>
<dbReference type="PATRIC" id="fig|2342.5.peg.4020"/>
<proteinExistence type="inferred from homology"/>
<dbReference type="SUPFAM" id="SSF51735">
    <property type="entry name" value="NAD(P)-binding Rossmann-fold domains"/>
    <property type="match status" value="1"/>
</dbReference>
<evidence type="ECO:0000259" key="2">
    <source>
        <dbReference type="SMART" id="SM00822"/>
    </source>
</evidence>
<dbReference type="PANTHER" id="PTHR43975">
    <property type="entry name" value="ZGC:101858"/>
    <property type="match status" value="1"/>
</dbReference>
<dbReference type="PROSITE" id="PS00061">
    <property type="entry name" value="ADH_SHORT"/>
    <property type="match status" value="1"/>
</dbReference>
<dbReference type="FunFam" id="3.40.50.720:FF:000084">
    <property type="entry name" value="Short-chain dehydrogenase reductase"/>
    <property type="match status" value="1"/>
</dbReference>
<dbReference type="NCBIfam" id="NF005559">
    <property type="entry name" value="PRK07231.1"/>
    <property type="match status" value="1"/>
</dbReference>
<dbReference type="PANTHER" id="PTHR43975:SF2">
    <property type="entry name" value="EG:BACR7A4.14 PROTEIN-RELATED"/>
    <property type="match status" value="1"/>
</dbReference>
<dbReference type="PRINTS" id="PR00080">
    <property type="entry name" value="SDRFAMILY"/>
</dbReference>
<keyword evidence="4" id="KW-1185">Reference proteome</keyword>
<evidence type="ECO:0000256" key="1">
    <source>
        <dbReference type="ARBA" id="ARBA00006484"/>
    </source>
</evidence>
<dbReference type="Proteomes" id="UP000019025">
    <property type="component" value="Chromosome"/>
</dbReference>
<organism evidence="3 4">
    <name type="scientific">Candidatus Sodalis pierantonii str. SOPE</name>
    <dbReference type="NCBI Taxonomy" id="2342"/>
    <lineage>
        <taxon>Bacteria</taxon>
        <taxon>Pseudomonadati</taxon>
        <taxon>Pseudomonadota</taxon>
        <taxon>Gammaproteobacteria</taxon>
        <taxon>Enterobacterales</taxon>
        <taxon>Bruguierivoracaceae</taxon>
        <taxon>Sodalis</taxon>
    </lineage>
</organism>
<dbReference type="InterPro" id="IPR002347">
    <property type="entry name" value="SDR_fam"/>
</dbReference>